<dbReference type="AlphaFoldDB" id="A0A3N9WQP3"/>
<reference evidence="2 3" key="1">
    <citation type="submission" date="2018-05" db="EMBL/GenBank/DDBJ databases">
        <title>Micromonospora from Atacama Desert.</title>
        <authorList>
            <person name="Carro L."/>
            <person name="Goodfellow M."/>
            <person name="Klenk H.-P."/>
        </authorList>
    </citation>
    <scope>NUCLEOTIDE SEQUENCE [LARGE SCALE GENOMIC DNA]</scope>
    <source>
        <strain evidence="2 3">LB39</strain>
    </source>
</reference>
<evidence type="ECO:0000313" key="2">
    <source>
        <dbReference type="EMBL" id="RQX03131.1"/>
    </source>
</evidence>
<feature type="region of interest" description="Disordered" evidence="1">
    <location>
        <begin position="1"/>
        <end position="20"/>
    </location>
</feature>
<name>A0A3N9WQP3_9ACTN</name>
<feature type="compositionally biased region" description="Polar residues" evidence="1">
    <location>
        <begin position="1"/>
        <end position="10"/>
    </location>
</feature>
<sequence>MDNLPTSTNYPVPRHEPDDHRLSYGLLLDLRVVLLRHGYPELTSADLAELMNAIDSFAYGPRPAAAEYGHDQDTPAGQPLPAGVEGTPINTRKTRRNQR</sequence>
<proteinExistence type="predicted"/>
<accession>A0A3N9WQP3</accession>
<gene>
    <name evidence="2" type="ORF">DLJ59_13070</name>
</gene>
<dbReference type="OrthoDB" id="4269233at2"/>
<evidence type="ECO:0000313" key="3">
    <source>
        <dbReference type="Proteomes" id="UP000282312"/>
    </source>
</evidence>
<evidence type="ECO:0000256" key="1">
    <source>
        <dbReference type="SAM" id="MobiDB-lite"/>
    </source>
</evidence>
<comment type="caution">
    <text evidence="2">The sequence shown here is derived from an EMBL/GenBank/DDBJ whole genome shotgun (WGS) entry which is preliminary data.</text>
</comment>
<dbReference type="Proteomes" id="UP000282312">
    <property type="component" value="Unassembled WGS sequence"/>
</dbReference>
<organism evidence="2 3">
    <name type="scientific">Micromonospora inaquosa</name>
    <dbReference type="NCBI Taxonomy" id="2203716"/>
    <lineage>
        <taxon>Bacteria</taxon>
        <taxon>Bacillati</taxon>
        <taxon>Actinomycetota</taxon>
        <taxon>Actinomycetes</taxon>
        <taxon>Micromonosporales</taxon>
        <taxon>Micromonosporaceae</taxon>
        <taxon>Micromonospora</taxon>
    </lineage>
</organism>
<feature type="region of interest" description="Disordered" evidence="1">
    <location>
        <begin position="65"/>
        <end position="99"/>
    </location>
</feature>
<dbReference type="EMBL" id="QGSZ01000196">
    <property type="protein sequence ID" value="RQX03131.1"/>
    <property type="molecule type" value="Genomic_DNA"/>
</dbReference>
<dbReference type="RefSeq" id="WP_124772778.1">
    <property type="nucleotide sequence ID" value="NZ_QGSZ01000196.1"/>
</dbReference>
<keyword evidence="3" id="KW-1185">Reference proteome</keyword>
<protein>
    <submittedName>
        <fullName evidence="2">Uncharacterized protein</fullName>
    </submittedName>
</protein>